<keyword evidence="2" id="KW-0378">Hydrolase</keyword>
<dbReference type="SUPFAM" id="SSF53649">
    <property type="entry name" value="Alkaline phosphatase-like"/>
    <property type="match status" value="1"/>
</dbReference>
<evidence type="ECO:0000256" key="2">
    <source>
        <dbReference type="ARBA" id="ARBA00022801"/>
    </source>
</evidence>
<sequence length="283" mass="32568">MMKTNNLIYSLIGMTIVFGLLYSCHRNTSTLNKPNIVLIVVDDLGYADMSCTGLVDDVKTPNIDLLAQKGIRFTNAYSTSPICNPSRVGLITGCYQQRLGQFWYSGPGLHDTTFVTIAEVLKKKGFSTGYVGKVHYGASDQLDERGFPLNHGFEMFYGFTSATKHYLRHKKEYQIESDMLFQGPLWIQDKQCDVDGFTTTLFGQQACRFIRENRTNEFFLMVSFNAVHNYTHQLPESYLKEKGLQGFDDFDPLREDYWDWRNELGYPAHPEGREYYLGQLHFL</sequence>
<gene>
    <name evidence="5" type="ORF">S06H3_13392</name>
</gene>
<comment type="similarity">
    <text evidence="1">Belongs to the sulfatase family.</text>
</comment>
<keyword evidence="3" id="KW-1133">Transmembrane helix</keyword>
<feature type="domain" description="Sulfatase N-terminal" evidence="4">
    <location>
        <begin position="34"/>
        <end position="242"/>
    </location>
</feature>
<dbReference type="GO" id="GO:0004065">
    <property type="term" value="F:arylsulfatase activity"/>
    <property type="evidence" value="ECO:0007669"/>
    <property type="project" value="TreeGrafter"/>
</dbReference>
<dbReference type="InterPro" id="IPR017850">
    <property type="entry name" value="Alkaline_phosphatase_core_sf"/>
</dbReference>
<dbReference type="AlphaFoldDB" id="X1L4G1"/>
<dbReference type="Gene3D" id="3.40.720.10">
    <property type="entry name" value="Alkaline Phosphatase, subunit A"/>
    <property type="match status" value="1"/>
</dbReference>
<dbReference type="PANTHER" id="PTHR42693">
    <property type="entry name" value="ARYLSULFATASE FAMILY MEMBER"/>
    <property type="match status" value="1"/>
</dbReference>
<organism evidence="5">
    <name type="scientific">marine sediment metagenome</name>
    <dbReference type="NCBI Taxonomy" id="412755"/>
    <lineage>
        <taxon>unclassified sequences</taxon>
        <taxon>metagenomes</taxon>
        <taxon>ecological metagenomes</taxon>
    </lineage>
</organism>
<dbReference type="PROSITE" id="PS51257">
    <property type="entry name" value="PROKAR_LIPOPROTEIN"/>
    <property type="match status" value="1"/>
</dbReference>
<proteinExistence type="inferred from homology"/>
<accession>X1L4G1</accession>
<feature type="non-terminal residue" evidence="5">
    <location>
        <position position="283"/>
    </location>
</feature>
<name>X1L4G1_9ZZZZ</name>
<keyword evidence="3" id="KW-0472">Membrane</keyword>
<evidence type="ECO:0000256" key="1">
    <source>
        <dbReference type="ARBA" id="ARBA00008779"/>
    </source>
</evidence>
<reference evidence="5" key="1">
    <citation type="journal article" date="2014" name="Front. Microbiol.">
        <title>High frequency of phylogenetically diverse reductive dehalogenase-homologous genes in deep subseafloor sedimentary metagenomes.</title>
        <authorList>
            <person name="Kawai M."/>
            <person name="Futagami T."/>
            <person name="Toyoda A."/>
            <person name="Takaki Y."/>
            <person name="Nishi S."/>
            <person name="Hori S."/>
            <person name="Arai W."/>
            <person name="Tsubouchi T."/>
            <person name="Morono Y."/>
            <person name="Uchiyama I."/>
            <person name="Ito T."/>
            <person name="Fujiyama A."/>
            <person name="Inagaki F."/>
            <person name="Takami H."/>
        </authorList>
    </citation>
    <scope>NUCLEOTIDE SEQUENCE</scope>
    <source>
        <strain evidence="5">Expedition CK06-06</strain>
    </source>
</reference>
<dbReference type="PANTHER" id="PTHR42693:SF53">
    <property type="entry name" value="ENDO-4-O-SULFATASE"/>
    <property type="match status" value="1"/>
</dbReference>
<evidence type="ECO:0000259" key="4">
    <source>
        <dbReference type="Pfam" id="PF00884"/>
    </source>
</evidence>
<feature type="transmembrane region" description="Helical" evidence="3">
    <location>
        <begin position="6"/>
        <end position="24"/>
    </location>
</feature>
<comment type="caution">
    <text evidence="5">The sequence shown here is derived from an EMBL/GenBank/DDBJ whole genome shotgun (WGS) entry which is preliminary data.</text>
</comment>
<dbReference type="InterPro" id="IPR000917">
    <property type="entry name" value="Sulfatase_N"/>
</dbReference>
<evidence type="ECO:0000256" key="3">
    <source>
        <dbReference type="SAM" id="Phobius"/>
    </source>
</evidence>
<evidence type="ECO:0000313" key="5">
    <source>
        <dbReference type="EMBL" id="GAI14242.1"/>
    </source>
</evidence>
<dbReference type="EMBL" id="BARV01006537">
    <property type="protein sequence ID" value="GAI14242.1"/>
    <property type="molecule type" value="Genomic_DNA"/>
</dbReference>
<protein>
    <recommendedName>
        <fullName evidence="4">Sulfatase N-terminal domain-containing protein</fullName>
    </recommendedName>
</protein>
<dbReference type="Pfam" id="PF00884">
    <property type="entry name" value="Sulfatase"/>
    <property type="match status" value="1"/>
</dbReference>
<keyword evidence="3" id="KW-0812">Transmembrane</keyword>
<dbReference type="InterPro" id="IPR050738">
    <property type="entry name" value="Sulfatase"/>
</dbReference>